<reference evidence="2" key="1">
    <citation type="submission" date="2021-04" db="EMBL/GenBank/DDBJ databases">
        <title>Isolation and polyphasic classification of algal microorganism.</title>
        <authorList>
            <person name="Wang S."/>
        </authorList>
    </citation>
    <scope>NUCLEOTIDE SEQUENCE</scope>
    <source>
        <strain evidence="2">720a</strain>
    </source>
</reference>
<evidence type="ECO:0000313" key="2">
    <source>
        <dbReference type="EMBL" id="MBR7797061.1"/>
    </source>
</evidence>
<dbReference type="SUPFAM" id="SSF52096">
    <property type="entry name" value="ClpP/crotonase"/>
    <property type="match status" value="1"/>
</dbReference>
<keyword evidence="3" id="KW-1185">Reference proteome</keyword>
<gene>
    <name evidence="2" type="ORF">KCX74_13545</name>
</gene>
<dbReference type="InterPro" id="IPR001753">
    <property type="entry name" value="Enoyl-CoA_hydra/iso"/>
</dbReference>
<dbReference type="NCBIfam" id="NF005804">
    <property type="entry name" value="PRK07659.1"/>
    <property type="match status" value="1"/>
</dbReference>
<evidence type="ECO:0000313" key="3">
    <source>
        <dbReference type="Proteomes" id="UP000675284"/>
    </source>
</evidence>
<dbReference type="CDD" id="cd06558">
    <property type="entry name" value="crotonase-like"/>
    <property type="match status" value="1"/>
</dbReference>
<dbReference type="RefSeq" id="WP_121604853.1">
    <property type="nucleotide sequence ID" value="NZ_BAAACY010000170.1"/>
</dbReference>
<dbReference type="InterPro" id="IPR014748">
    <property type="entry name" value="Enoyl-CoA_hydra_C"/>
</dbReference>
<sequence>MGDTIIYESRDCISYIYFNRAARYNALNEEMLEELLQTIKEVEKNDDAIVILSGEGNAFCSGGDISMMKGFSDKSYFDNIMEMIEQIVLKLYMMPKIIISSIHGSVAGLGLSIALTADFVVAQKEAKLGMLFIGVGLVPDGGGHFWLQERLGTQQAKQFIWGLKQVDGIKAKQMGLVDITAEDKAMPHATKLANQLLETPLAAMLQTKMIYHSKQKEVLRYYLEEEKQSQWELRNTEDHQEGVKAFLEKRKPVFKGK</sequence>
<comment type="similarity">
    <text evidence="1">Belongs to the enoyl-CoA hydratase/isomerase family.</text>
</comment>
<organism evidence="2 3">
    <name type="scientific">Virgibacillus salarius</name>
    <dbReference type="NCBI Taxonomy" id="447199"/>
    <lineage>
        <taxon>Bacteria</taxon>
        <taxon>Bacillati</taxon>
        <taxon>Bacillota</taxon>
        <taxon>Bacilli</taxon>
        <taxon>Bacillales</taxon>
        <taxon>Bacillaceae</taxon>
        <taxon>Virgibacillus</taxon>
    </lineage>
</organism>
<dbReference type="Gene3D" id="3.90.226.10">
    <property type="entry name" value="2-enoyl-CoA Hydratase, Chain A, domain 1"/>
    <property type="match status" value="1"/>
</dbReference>
<dbReference type="EMBL" id="JAGSOT010000042">
    <property type="protein sequence ID" value="MBR7797061.1"/>
    <property type="molecule type" value="Genomic_DNA"/>
</dbReference>
<protein>
    <submittedName>
        <fullName evidence="2">Enoyl-CoA hydratase</fullName>
        <ecNumber evidence="2">4.2.1.17</ecNumber>
    </submittedName>
</protein>
<dbReference type="GO" id="GO:0004300">
    <property type="term" value="F:enoyl-CoA hydratase activity"/>
    <property type="evidence" value="ECO:0007669"/>
    <property type="project" value="UniProtKB-EC"/>
</dbReference>
<dbReference type="AlphaFoldDB" id="A0A941DWP0"/>
<dbReference type="PANTHER" id="PTHR43459:SF1">
    <property type="entry name" value="EG:BACN32G11.4 PROTEIN"/>
    <property type="match status" value="1"/>
</dbReference>
<keyword evidence="2" id="KW-0456">Lyase</keyword>
<dbReference type="PANTHER" id="PTHR43459">
    <property type="entry name" value="ENOYL-COA HYDRATASE"/>
    <property type="match status" value="1"/>
</dbReference>
<proteinExistence type="inferred from homology"/>
<dbReference type="Proteomes" id="UP000675284">
    <property type="component" value="Unassembled WGS sequence"/>
</dbReference>
<evidence type="ECO:0000256" key="1">
    <source>
        <dbReference type="ARBA" id="ARBA00005254"/>
    </source>
</evidence>
<name>A0A941DWP0_9BACI</name>
<dbReference type="EC" id="4.2.1.17" evidence="2"/>
<accession>A0A941DWP0</accession>
<comment type="caution">
    <text evidence="2">The sequence shown here is derived from an EMBL/GenBank/DDBJ whole genome shotgun (WGS) entry which is preliminary data.</text>
</comment>
<dbReference type="Pfam" id="PF00378">
    <property type="entry name" value="ECH_1"/>
    <property type="match status" value="1"/>
</dbReference>
<dbReference type="InterPro" id="IPR029045">
    <property type="entry name" value="ClpP/crotonase-like_dom_sf"/>
</dbReference>
<dbReference type="Gene3D" id="1.10.12.10">
    <property type="entry name" value="Lyase 2-enoyl-coa Hydratase, Chain A, domain 2"/>
    <property type="match status" value="1"/>
</dbReference>